<dbReference type="OMA" id="HNACRIS"/>
<keyword evidence="2" id="KW-1185">Reference proteome</keyword>
<dbReference type="EnsemblPlants" id="TraesCS7D02G518300.1">
    <property type="protein sequence ID" value="TraesCS7D02G518300.1"/>
    <property type="gene ID" value="TraesCS7D02G518300"/>
</dbReference>
<dbReference type="Gramene" id="TraesSYM7D03G04538410.1">
    <property type="protein sequence ID" value="TraesSYM7D03G04538410.1"/>
    <property type="gene ID" value="TraesSYM7D03G04538410"/>
</dbReference>
<dbReference type="OrthoDB" id="1918565at2759"/>
<evidence type="ECO:0000313" key="1">
    <source>
        <dbReference type="EnsemblPlants" id="TraesCS7D02G518300.1"/>
    </source>
</evidence>
<accession>A0A3B6TYS7</accession>
<dbReference type="Gramene" id="TraesCLE_scaffold_062296_01G000200.1">
    <property type="protein sequence ID" value="TraesCLE_scaffold_062296_01G000200.1"/>
    <property type="gene ID" value="TraesCLE_scaffold_062296_01G000200"/>
</dbReference>
<dbReference type="Gramene" id="TraesCS7D02G518300.1">
    <property type="protein sequence ID" value="TraesCS7D02G518300.1"/>
    <property type="gene ID" value="TraesCS7D02G518300"/>
</dbReference>
<dbReference type="SUPFAM" id="SSF81383">
    <property type="entry name" value="F-box domain"/>
    <property type="match status" value="1"/>
</dbReference>
<dbReference type="PANTHER" id="PTHR32278">
    <property type="entry name" value="F-BOX DOMAIN-CONTAINING PROTEIN"/>
    <property type="match status" value="1"/>
</dbReference>
<evidence type="ECO:0008006" key="3">
    <source>
        <dbReference type="Google" id="ProtNLM"/>
    </source>
</evidence>
<gene>
    <name evidence="1" type="primary">LOC123168252</name>
</gene>
<proteinExistence type="predicted"/>
<protein>
    <recommendedName>
        <fullName evidence="3">F-box domain-containing protein</fullName>
    </recommendedName>
</protein>
<dbReference type="InterPro" id="IPR036047">
    <property type="entry name" value="F-box-like_dom_sf"/>
</dbReference>
<dbReference type="Gramene" id="TraesSTA7D03G04477550.1">
    <property type="protein sequence ID" value="TraesSTA7D03G04477550.1"/>
    <property type="gene ID" value="TraesSTA7D03G04477550"/>
</dbReference>
<dbReference type="GeneID" id="123168252"/>
<organism evidence="1">
    <name type="scientific">Triticum aestivum</name>
    <name type="common">Wheat</name>
    <dbReference type="NCBI Taxonomy" id="4565"/>
    <lineage>
        <taxon>Eukaryota</taxon>
        <taxon>Viridiplantae</taxon>
        <taxon>Streptophyta</taxon>
        <taxon>Embryophyta</taxon>
        <taxon>Tracheophyta</taxon>
        <taxon>Spermatophyta</taxon>
        <taxon>Magnoliopsida</taxon>
        <taxon>Liliopsida</taxon>
        <taxon>Poales</taxon>
        <taxon>Poaceae</taxon>
        <taxon>BOP clade</taxon>
        <taxon>Pooideae</taxon>
        <taxon>Triticodae</taxon>
        <taxon>Triticeae</taxon>
        <taxon>Triticinae</taxon>
        <taxon>Triticum</taxon>
    </lineage>
</organism>
<dbReference type="Gramene" id="TraesMAC7D03G04475910.1">
    <property type="protein sequence ID" value="TraesMAC7D03G04475910.1"/>
    <property type="gene ID" value="TraesMAC7D03G04475910"/>
</dbReference>
<dbReference type="AlphaFoldDB" id="A0A3B6TYS7"/>
<evidence type="ECO:0000313" key="2">
    <source>
        <dbReference type="Proteomes" id="UP000019116"/>
    </source>
</evidence>
<dbReference type="Gramene" id="TraesCS7D03G1224100.2">
    <property type="protein sequence ID" value="TraesCS7D03G1224100.2.CDS"/>
    <property type="gene ID" value="TraesCS7D03G1224100"/>
</dbReference>
<reference evidence="1" key="1">
    <citation type="submission" date="2018-08" db="EMBL/GenBank/DDBJ databases">
        <authorList>
            <person name="Rossello M."/>
        </authorList>
    </citation>
    <scope>NUCLEOTIDE SEQUENCE [LARGE SCALE GENOMIC DNA]</scope>
    <source>
        <strain evidence="1">cv. Chinese Spring</strain>
    </source>
</reference>
<dbReference type="PaxDb" id="4565-Traes_7DL_4EE96F658.1"/>
<dbReference type="RefSeq" id="XP_044442059.1">
    <property type="nucleotide sequence ID" value="XM_044586124.1"/>
</dbReference>
<dbReference type="Gramene" id="TraesWEE_scaffold_098788_01G000100.1">
    <property type="protein sequence ID" value="TraesWEE_scaffold_098788_01G000100.1"/>
    <property type="gene ID" value="TraesWEE_scaffold_098788_01G000100"/>
</dbReference>
<dbReference type="Gramene" id="TraesROB_scaffold_055761_01G000400.1">
    <property type="protein sequence ID" value="TraesROB_scaffold_055761_01G000400.1"/>
    <property type="gene ID" value="TraesROB_scaffold_055761_01G000400"/>
</dbReference>
<dbReference type="Gramene" id="TraesNOR7D03G04532480.1">
    <property type="protein sequence ID" value="TraesNOR7D03G04532480.1"/>
    <property type="gene ID" value="TraesNOR7D03G04532480"/>
</dbReference>
<dbReference type="Gramene" id="TraesCAD_scaffold_101323_01G000100.1">
    <property type="protein sequence ID" value="TraesCAD_scaffold_101323_01G000100.1"/>
    <property type="gene ID" value="TraesCAD_scaffold_101323_01G000100"/>
</dbReference>
<dbReference type="Gramene" id="TraesLDM7D03G04490710.1">
    <property type="protein sequence ID" value="TraesLDM7D03G04490710.1"/>
    <property type="gene ID" value="TraesLDM7D03G04490710"/>
</dbReference>
<sequence>MVTGMCDLPADCLALVASLTSPGDACRLAATAVALRAAADSDQVWGSFLPADCADILARCSTPGDGRCLEGETNKELFSRLCDCPVLLDGGKLSFSLERHSGAKKYMIALWHGFGGYQYYGLEDSSSHTFTFTPVCSCALGR</sequence>
<dbReference type="Gramene" id="TraesJAG7D03G04467730.1">
    <property type="protein sequence ID" value="TraesJAG7D03G04467730.1"/>
    <property type="gene ID" value="TraesJAG7D03G04467730"/>
</dbReference>
<dbReference type="Gramene" id="TraesARI7D03G04560700.1">
    <property type="protein sequence ID" value="TraesARI7D03G04560700.1"/>
    <property type="gene ID" value="TraesARI7D03G04560700"/>
</dbReference>
<dbReference type="PANTHER" id="PTHR32278:SF140">
    <property type="entry name" value="F-BOX DOMAIN-CONTAINING PROTEIN"/>
    <property type="match status" value="1"/>
</dbReference>
<reference evidence="1" key="2">
    <citation type="submission" date="2018-10" db="UniProtKB">
        <authorList>
            <consortium name="EnsemblPlants"/>
        </authorList>
    </citation>
    <scope>IDENTIFICATION</scope>
</reference>
<dbReference type="CDD" id="cd22162">
    <property type="entry name" value="F-box_AtSKIP3-like"/>
    <property type="match status" value="1"/>
</dbReference>
<dbReference type="Proteomes" id="UP000019116">
    <property type="component" value="Chromosome 7D"/>
</dbReference>
<name>A0A3B6TYS7_WHEAT</name>